<evidence type="ECO:0000313" key="2">
    <source>
        <dbReference type="Proteomes" id="UP000000361"/>
    </source>
</evidence>
<dbReference type="Proteomes" id="UP000000361">
    <property type="component" value="Chromosome 2"/>
</dbReference>
<organism evidence="1 2">
    <name type="scientific">Paracoccus denitrificans (strain Pd 1222)</name>
    <dbReference type="NCBI Taxonomy" id="318586"/>
    <lineage>
        <taxon>Bacteria</taxon>
        <taxon>Pseudomonadati</taxon>
        <taxon>Pseudomonadota</taxon>
        <taxon>Alphaproteobacteria</taxon>
        <taxon>Rhodobacterales</taxon>
        <taxon>Paracoccaceae</taxon>
        <taxon>Paracoccus</taxon>
    </lineage>
</organism>
<dbReference type="EMBL" id="CP000490">
    <property type="protein sequence ID" value="ABL71479.1"/>
    <property type="molecule type" value="Genomic_DNA"/>
</dbReference>
<evidence type="ECO:0000313" key="1">
    <source>
        <dbReference type="EMBL" id="ABL71479.1"/>
    </source>
</evidence>
<dbReference type="AlphaFoldDB" id="A1B7I5"/>
<dbReference type="KEGG" id="pde:Pden_3408"/>
<dbReference type="HOGENOM" id="CLU_2495065_0_0_5"/>
<keyword evidence="2" id="KW-1185">Reference proteome</keyword>
<name>A1B7I5_PARDP</name>
<dbReference type="EnsemblBacteria" id="ABL71479">
    <property type="protein sequence ID" value="ABL71479"/>
    <property type="gene ID" value="Pden_3408"/>
</dbReference>
<protein>
    <submittedName>
        <fullName evidence="1">Uncharacterized protein</fullName>
    </submittedName>
</protein>
<sequence>MTGTGWPGKFFILDQHGYTVFLAKSVRKWTSPGLSDAGAVSRIYLEALSTCVILFCSHALMFLRNPQALCDAKECHALLLASRQIR</sequence>
<reference evidence="2" key="1">
    <citation type="submission" date="2006-12" db="EMBL/GenBank/DDBJ databases">
        <title>Complete sequence of chromosome 2 of Paracoccus denitrificans PD1222.</title>
        <authorList>
            <person name="Copeland A."/>
            <person name="Lucas S."/>
            <person name="Lapidus A."/>
            <person name="Barry K."/>
            <person name="Detter J.C."/>
            <person name="Glavina del Rio T."/>
            <person name="Hammon N."/>
            <person name="Israni S."/>
            <person name="Dalin E."/>
            <person name="Tice H."/>
            <person name="Pitluck S."/>
            <person name="Munk A.C."/>
            <person name="Brettin T."/>
            <person name="Bruce D."/>
            <person name="Han C."/>
            <person name="Tapia R."/>
            <person name="Gilna P."/>
            <person name="Schmutz J."/>
            <person name="Larimer F."/>
            <person name="Land M."/>
            <person name="Hauser L."/>
            <person name="Kyrpides N."/>
            <person name="Lykidis A."/>
            <person name="Spiro S."/>
            <person name="Richardson D.J."/>
            <person name="Moir J.W.B."/>
            <person name="Ferguson S.J."/>
            <person name="van Spanning R.J.M."/>
            <person name="Richardson P."/>
        </authorList>
    </citation>
    <scope>NUCLEOTIDE SEQUENCE [LARGE SCALE GENOMIC DNA]</scope>
    <source>
        <strain evidence="2">Pd 1222</strain>
    </source>
</reference>
<accession>A1B7I5</accession>
<proteinExistence type="predicted"/>
<gene>
    <name evidence="1" type="ordered locus">Pden_3408</name>
</gene>